<evidence type="ECO:0000259" key="5">
    <source>
        <dbReference type="Pfam" id="PF12624"/>
    </source>
</evidence>
<dbReference type="Pfam" id="PF12624">
    <property type="entry name" value="VPS13_N"/>
    <property type="match status" value="1"/>
</dbReference>
<evidence type="ECO:0000313" key="7">
    <source>
        <dbReference type="Proteomes" id="UP000187209"/>
    </source>
</evidence>
<keyword evidence="7" id="KW-1185">Reference proteome</keyword>
<sequence>MVIKSTIYGLIKKYLAEYLYGFSKDQLEIELLSGMIELVNVNFKPTKVNELLLKKGQPIFLKCGLIGKLKIKYNYRNILSSPVEITINELLLVFGPILIDSNQEFIEQFDTAQSEDKDQIGDTHSEGESGDPFNLIENTMRSQTPNFALSLKGFQLKEDIIPKQEGIFEKYISTILQNLSITIDTMHIRYEDETYPYKHPFSITLLIESLEIKSASTEWIFDDNNEIKKQGITKKSSVKQGKIKSLSLHVNSMSGMLIPTTLWEGTLSSEIGIFEAFPACDVRELILQEGRMLVTDQTHHLLSPFSIEFCLTISQEKPFYKFSCLCDRMNLTISSSMGECLLNFREYTQNVNIWRKIHKFRPLERVLIEPHEENESLASKEYRKKITRNWFYYAYIFARFKVRSNHDELLAEIEAEKAKAENLDDKLNMSDFNIQVNEENKEDNEASGDMPDVDEGTVTNNRPGDLLSPENSQLLRPSIFIPKVAKTPGRSDKFLGQAIKEYNENLSEAVIDNIKATAKPFNPKPSIIFPKIIEFTSFDFKCIGVSVLLFDEEFKIKSETKLDTFYFKLRVSDSELNSFLNIGFIQSTVESEKRVIKVLEIGKIPDKSSNNKLIAEDAIEILLKLRPEERQYDDGLLPDRNMIELLGKISETKIQYSHQGLAEIMLIIETFRINRYYREYADLDYIRRIEQKRTSLTWKEKFVKKQRQILHRSVLKKLLMTKNLIRRILQWQAKLKEQLKDIDKKIQPILFDCKLETGGIVLEFFDENFNSTSHVFVPKGMTEFYKNKDYAKFSLWGFGVQTKQPLKHFYKYLIDISDITTKGVKKMRRMTKRQL</sequence>
<keyword evidence="2" id="KW-0813">Transport</keyword>
<evidence type="ECO:0000256" key="3">
    <source>
        <dbReference type="SAM" id="Coils"/>
    </source>
</evidence>
<keyword evidence="3" id="KW-0175">Coiled coil</keyword>
<protein>
    <recommendedName>
        <fullName evidence="5">Chorein N-terminal domain-containing protein</fullName>
    </recommendedName>
</protein>
<feature type="coiled-coil region" evidence="3">
    <location>
        <begin position="403"/>
        <end position="430"/>
    </location>
</feature>
<organism evidence="6 7">
    <name type="scientific">Stentor coeruleus</name>
    <dbReference type="NCBI Taxonomy" id="5963"/>
    <lineage>
        <taxon>Eukaryota</taxon>
        <taxon>Sar</taxon>
        <taxon>Alveolata</taxon>
        <taxon>Ciliophora</taxon>
        <taxon>Postciliodesmatophora</taxon>
        <taxon>Heterotrichea</taxon>
        <taxon>Heterotrichida</taxon>
        <taxon>Stentoridae</taxon>
        <taxon>Stentor</taxon>
    </lineage>
</organism>
<dbReference type="InterPro" id="IPR026854">
    <property type="entry name" value="VPS13_N"/>
</dbReference>
<comment type="caution">
    <text evidence="6">The sequence shown here is derived from an EMBL/GenBank/DDBJ whole genome shotgun (WGS) entry which is preliminary data.</text>
</comment>
<dbReference type="GO" id="GO:0045053">
    <property type="term" value="P:protein retention in Golgi apparatus"/>
    <property type="evidence" value="ECO:0007669"/>
    <property type="project" value="TreeGrafter"/>
</dbReference>
<reference evidence="6 7" key="1">
    <citation type="submission" date="2016-11" db="EMBL/GenBank/DDBJ databases">
        <title>The macronuclear genome of Stentor coeruleus: a giant cell with tiny introns.</title>
        <authorList>
            <person name="Slabodnick M."/>
            <person name="Ruby J.G."/>
            <person name="Reiff S.B."/>
            <person name="Swart E.C."/>
            <person name="Gosai S."/>
            <person name="Prabakaran S."/>
            <person name="Witkowska E."/>
            <person name="Larue G.E."/>
            <person name="Fisher S."/>
            <person name="Freeman R.M."/>
            <person name="Gunawardena J."/>
            <person name="Chu W."/>
            <person name="Stover N.A."/>
            <person name="Gregory B.D."/>
            <person name="Nowacki M."/>
            <person name="Derisi J."/>
            <person name="Roy S.W."/>
            <person name="Marshall W.F."/>
            <person name="Sood P."/>
        </authorList>
    </citation>
    <scope>NUCLEOTIDE SEQUENCE [LARGE SCALE GENOMIC DNA]</scope>
    <source>
        <strain evidence="6">WM001</strain>
    </source>
</reference>
<feature type="domain" description="Chorein N-terminal" evidence="5">
    <location>
        <begin position="4"/>
        <end position="372"/>
    </location>
</feature>
<comment type="similarity">
    <text evidence="1">Belongs to the VPS13 family.</text>
</comment>
<dbReference type="OrthoDB" id="313576at2759"/>
<dbReference type="PANTHER" id="PTHR16166">
    <property type="entry name" value="VACUOLAR PROTEIN SORTING-ASSOCIATED PROTEIN VPS13"/>
    <property type="match status" value="1"/>
</dbReference>
<evidence type="ECO:0000256" key="1">
    <source>
        <dbReference type="ARBA" id="ARBA00006545"/>
    </source>
</evidence>
<evidence type="ECO:0000256" key="2">
    <source>
        <dbReference type="ARBA" id="ARBA00022448"/>
    </source>
</evidence>
<name>A0A1R2D3S4_9CILI</name>
<evidence type="ECO:0000256" key="4">
    <source>
        <dbReference type="SAM" id="MobiDB-lite"/>
    </source>
</evidence>
<dbReference type="AlphaFoldDB" id="A0A1R2D3S4"/>
<feature type="compositionally biased region" description="Acidic residues" evidence="4">
    <location>
        <begin position="440"/>
        <end position="455"/>
    </location>
</feature>
<dbReference type="EMBL" id="MPUH01000006">
    <property type="protein sequence ID" value="OMJ95915.1"/>
    <property type="molecule type" value="Genomic_DNA"/>
</dbReference>
<dbReference type="InterPro" id="IPR026847">
    <property type="entry name" value="VPS13"/>
</dbReference>
<gene>
    <name evidence="6" type="ORF">SteCoe_644</name>
</gene>
<dbReference type="PANTHER" id="PTHR16166:SF93">
    <property type="entry name" value="INTERMEMBRANE LIPID TRANSFER PROTEIN VPS13"/>
    <property type="match status" value="1"/>
</dbReference>
<dbReference type="GO" id="GO:0006623">
    <property type="term" value="P:protein targeting to vacuole"/>
    <property type="evidence" value="ECO:0007669"/>
    <property type="project" value="TreeGrafter"/>
</dbReference>
<feature type="region of interest" description="Disordered" evidence="4">
    <location>
        <begin position="438"/>
        <end position="467"/>
    </location>
</feature>
<dbReference type="Proteomes" id="UP000187209">
    <property type="component" value="Unassembled WGS sequence"/>
</dbReference>
<evidence type="ECO:0000313" key="6">
    <source>
        <dbReference type="EMBL" id="OMJ95915.1"/>
    </source>
</evidence>
<proteinExistence type="inferred from homology"/>
<accession>A0A1R2D3S4</accession>